<dbReference type="AlphaFoldDB" id="A0A1F6WUJ5"/>
<organism evidence="6 7">
    <name type="scientific">Candidatus Nomurabacteria bacterium RIFCSPLOWO2_01_FULL_41_12</name>
    <dbReference type="NCBI Taxonomy" id="1801774"/>
    <lineage>
        <taxon>Bacteria</taxon>
        <taxon>Candidatus Nomuraibacteriota</taxon>
    </lineage>
</organism>
<comment type="caution">
    <text evidence="6">The sequence shown here is derived from an EMBL/GenBank/DDBJ whole genome shotgun (WGS) entry which is preliminary data.</text>
</comment>
<reference evidence="6 7" key="1">
    <citation type="journal article" date="2016" name="Nat. Commun.">
        <title>Thousands of microbial genomes shed light on interconnected biogeochemical processes in an aquifer system.</title>
        <authorList>
            <person name="Anantharaman K."/>
            <person name="Brown C.T."/>
            <person name="Hug L.A."/>
            <person name="Sharon I."/>
            <person name="Castelle C.J."/>
            <person name="Probst A.J."/>
            <person name="Thomas B.C."/>
            <person name="Singh A."/>
            <person name="Wilkins M.J."/>
            <person name="Karaoz U."/>
            <person name="Brodie E.L."/>
            <person name="Williams K.H."/>
            <person name="Hubbard S.S."/>
            <person name="Banfield J.F."/>
        </authorList>
    </citation>
    <scope>NUCLEOTIDE SEQUENCE [LARGE SCALE GENOMIC DNA]</scope>
</reference>
<dbReference type="GO" id="GO:0012505">
    <property type="term" value="C:endomembrane system"/>
    <property type="evidence" value="ECO:0007669"/>
    <property type="project" value="UniProtKB-SubCell"/>
</dbReference>
<evidence type="ECO:0000256" key="5">
    <source>
        <dbReference type="SAM" id="Phobius"/>
    </source>
</evidence>
<sequence>METKNSYTGTIHGVLAHSYSIYFILFLIGICLDLIFSTRSGSAFGGEIFTDSIMVPLGLLFLVLATIIILWAQKTGRDFRKVAEVKTEHFCRGPYCYTRIPTQWGLFFLMLGFGIITNSFFIVLLTTIAFFISKFIFISKHDKILIEKYGAAYMEYKKLVKF</sequence>
<proteinExistence type="predicted"/>
<dbReference type="Proteomes" id="UP000176187">
    <property type="component" value="Unassembled WGS sequence"/>
</dbReference>
<dbReference type="Gene3D" id="1.20.120.1630">
    <property type="match status" value="1"/>
</dbReference>
<evidence type="ECO:0000256" key="1">
    <source>
        <dbReference type="ARBA" id="ARBA00004127"/>
    </source>
</evidence>
<evidence type="ECO:0008006" key="8">
    <source>
        <dbReference type="Google" id="ProtNLM"/>
    </source>
</evidence>
<keyword evidence="4 5" id="KW-0472">Membrane</keyword>
<protein>
    <recommendedName>
        <fullName evidence="8">Steroid 5-alpha reductase C-terminal domain-containing protein</fullName>
    </recommendedName>
</protein>
<feature type="transmembrane region" description="Helical" evidence="5">
    <location>
        <begin position="20"/>
        <end position="36"/>
    </location>
</feature>
<name>A0A1F6WUJ5_9BACT</name>
<evidence type="ECO:0000313" key="6">
    <source>
        <dbReference type="EMBL" id="OGI85528.1"/>
    </source>
</evidence>
<gene>
    <name evidence="6" type="ORF">A3A05_02215</name>
</gene>
<dbReference type="InterPro" id="IPR007318">
    <property type="entry name" value="Phopholipid_MeTrfase"/>
</dbReference>
<dbReference type="Pfam" id="PF04191">
    <property type="entry name" value="PEMT"/>
    <property type="match status" value="1"/>
</dbReference>
<evidence type="ECO:0000256" key="3">
    <source>
        <dbReference type="ARBA" id="ARBA00022989"/>
    </source>
</evidence>
<evidence type="ECO:0000256" key="2">
    <source>
        <dbReference type="ARBA" id="ARBA00022692"/>
    </source>
</evidence>
<feature type="transmembrane region" description="Helical" evidence="5">
    <location>
        <begin position="104"/>
        <end position="132"/>
    </location>
</feature>
<evidence type="ECO:0000313" key="7">
    <source>
        <dbReference type="Proteomes" id="UP000176187"/>
    </source>
</evidence>
<keyword evidence="2 5" id="KW-0812">Transmembrane</keyword>
<dbReference type="EMBL" id="MFUY01000030">
    <property type="protein sequence ID" value="OGI85528.1"/>
    <property type="molecule type" value="Genomic_DNA"/>
</dbReference>
<accession>A0A1F6WUJ5</accession>
<keyword evidence="3 5" id="KW-1133">Transmembrane helix</keyword>
<comment type="subcellular location">
    <subcellularLocation>
        <location evidence="1">Endomembrane system</location>
        <topology evidence="1">Multi-pass membrane protein</topology>
    </subcellularLocation>
</comment>
<dbReference type="STRING" id="1801774.A3A05_02215"/>
<feature type="transmembrane region" description="Helical" evidence="5">
    <location>
        <begin position="48"/>
        <end position="72"/>
    </location>
</feature>
<evidence type="ECO:0000256" key="4">
    <source>
        <dbReference type="ARBA" id="ARBA00023136"/>
    </source>
</evidence>